<dbReference type="PANTHER" id="PTHR47506">
    <property type="entry name" value="TRANSCRIPTIONAL REGULATORY PROTEIN"/>
    <property type="match status" value="1"/>
</dbReference>
<sequence>MPKTGSAVLLPDTSAAPHERIITVARELFCRDGIHATGVDRILSTAGASKMTLYTRFGSKEALIRAALRQEGEDWRRDFAERVIAASDTPLGRLRAIIPALGEWFGGGRFYGCAFINAVAEHTKGDPGLRALTAEHHDACRKFLTGLVQDAGFAAPEDFARQLMLLIDGTVTTLMVSGDEGALHVAARTLETLLAAEARNAAPQPAAATG</sequence>
<evidence type="ECO:0000256" key="1">
    <source>
        <dbReference type="ARBA" id="ARBA00023015"/>
    </source>
</evidence>
<dbReference type="PANTHER" id="PTHR47506:SF3">
    <property type="entry name" value="HTH-TYPE TRANSCRIPTIONAL REGULATOR LMRA"/>
    <property type="match status" value="1"/>
</dbReference>
<keyword evidence="3" id="KW-0804">Transcription</keyword>
<dbReference type="EMBL" id="JBHLUN010000001">
    <property type="protein sequence ID" value="MFC0406933.1"/>
    <property type="molecule type" value="Genomic_DNA"/>
</dbReference>
<dbReference type="Proteomes" id="UP001589865">
    <property type="component" value="Unassembled WGS sequence"/>
</dbReference>
<evidence type="ECO:0000256" key="2">
    <source>
        <dbReference type="ARBA" id="ARBA00023125"/>
    </source>
</evidence>
<dbReference type="SUPFAM" id="SSF46689">
    <property type="entry name" value="Homeodomain-like"/>
    <property type="match status" value="1"/>
</dbReference>
<evidence type="ECO:0000256" key="4">
    <source>
        <dbReference type="PROSITE-ProRule" id="PRU00335"/>
    </source>
</evidence>
<feature type="DNA-binding region" description="H-T-H motif" evidence="4">
    <location>
        <begin position="38"/>
        <end position="57"/>
    </location>
</feature>
<evidence type="ECO:0000256" key="3">
    <source>
        <dbReference type="ARBA" id="ARBA00023163"/>
    </source>
</evidence>
<reference evidence="6 7" key="1">
    <citation type="submission" date="2024-09" db="EMBL/GenBank/DDBJ databases">
        <authorList>
            <person name="Sun Q."/>
            <person name="Mori K."/>
        </authorList>
    </citation>
    <scope>NUCLEOTIDE SEQUENCE [LARGE SCALE GENOMIC DNA]</scope>
    <source>
        <strain evidence="6 7">TBRC 5777</strain>
    </source>
</reference>
<dbReference type="InterPro" id="IPR036271">
    <property type="entry name" value="Tet_transcr_reg_TetR-rel_C_sf"/>
</dbReference>
<dbReference type="PROSITE" id="PS50977">
    <property type="entry name" value="HTH_TETR_2"/>
    <property type="match status" value="1"/>
</dbReference>
<gene>
    <name evidence="6" type="ORF">ACFFGY_01645</name>
</gene>
<dbReference type="SUPFAM" id="SSF48498">
    <property type="entry name" value="Tetracyclin repressor-like, C-terminal domain"/>
    <property type="match status" value="1"/>
</dbReference>
<dbReference type="Gene3D" id="1.10.357.10">
    <property type="entry name" value="Tetracycline Repressor, domain 2"/>
    <property type="match status" value="1"/>
</dbReference>
<dbReference type="InterPro" id="IPR041583">
    <property type="entry name" value="TetR_C_31"/>
</dbReference>
<organism evidence="6 7">
    <name type="scientific">Roseomonas elaeocarpi</name>
    <dbReference type="NCBI Taxonomy" id="907779"/>
    <lineage>
        <taxon>Bacteria</taxon>
        <taxon>Pseudomonadati</taxon>
        <taxon>Pseudomonadota</taxon>
        <taxon>Alphaproteobacteria</taxon>
        <taxon>Acetobacterales</taxon>
        <taxon>Roseomonadaceae</taxon>
        <taxon>Roseomonas</taxon>
    </lineage>
</organism>
<protein>
    <submittedName>
        <fullName evidence="6">TetR/AcrR family transcriptional regulator</fullName>
    </submittedName>
</protein>
<dbReference type="Pfam" id="PF17940">
    <property type="entry name" value="TetR_C_31"/>
    <property type="match status" value="1"/>
</dbReference>
<keyword evidence="1" id="KW-0805">Transcription regulation</keyword>
<dbReference type="InterPro" id="IPR001647">
    <property type="entry name" value="HTH_TetR"/>
</dbReference>
<dbReference type="Pfam" id="PF00440">
    <property type="entry name" value="TetR_N"/>
    <property type="match status" value="1"/>
</dbReference>
<evidence type="ECO:0000259" key="5">
    <source>
        <dbReference type="PROSITE" id="PS50977"/>
    </source>
</evidence>
<dbReference type="RefSeq" id="WP_377042622.1">
    <property type="nucleotide sequence ID" value="NZ_JBHLUN010000001.1"/>
</dbReference>
<comment type="caution">
    <text evidence="6">The sequence shown here is derived from an EMBL/GenBank/DDBJ whole genome shotgun (WGS) entry which is preliminary data.</text>
</comment>
<keyword evidence="7" id="KW-1185">Reference proteome</keyword>
<proteinExistence type="predicted"/>
<evidence type="ECO:0000313" key="6">
    <source>
        <dbReference type="EMBL" id="MFC0406933.1"/>
    </source>
</evidence>
<keyword evidence="2 4" id="KW-0238">DNA-binding</keyword>
<name>A0ABV6JQR7_9PROT</name>
<dbReference type="PRINTS" id="PR00455">
    <property type="entry name" value="HTHTETR"/>
</dbReference>
<evidence type="ECO:0000313" key="7">
    <source>
        <dbReference type="Proteomes" id="UP001589865"/>
    </source>
</evidence>
<feature type="domain" description="HTH tetR-type" evidence="5">
    <location>
        <begin position="15"/>
        <end position="75"/>
    </location>
</feature>
<dbReference type="InterPro" id="IPR009057">
    <property type="entry name" value="Homeodomain-like_sf"/>
</dbReference>
<accession>A0ABV6JQR7</accession>